<keyword evidence="3" id="KW-1003">Cell membrane</keyword>
<organism evidence="11 12">
    <name type="scientific">Thiorhodococcus fuscus</name>
    <dbReference type="NCBI Taxonomy" id="527200"/>
    <lineage>
        <taxon>Bacteria</taxon>
        <taxon>Pseudomonadati</taxon>
        <taxon>Pseudomonadota</taxon>
        <taxon>Gammaproteobacteria</taxon>
        <taxon>Chromatiales</taxon>
        <taxon>Chromatiaceae</taxon>
        <taxon>Thiorhodococcus</taxon>
    </lineage>
</organism>
<accession>A0ABW4YCT8</accession>
<evidence type="ECO:0000259" key="9">
    <source>
        <dbReference type="Pfam" id="PF07662"/>
    </source>
</evidence>
<keyword evidence="12" id="KW-1185">Reference proteome</keyword>
<comment type="similarity">
    <text evidence="2">Belongs to the concentrative nucleoside transporter (CNT) (TC 2.A.41) family.</text>
</comment>
<keyword evidence="5 7" id="KW-1133">Transmembrane helix</keyword>
<evidence type="ECO:0000313" key="12">
    <source>
        <dbReference type="Proteomes" id="UP001597337"/>
    </source>
</evidence>
<dbReference type="Pfam" id="PF07670">
    <property type="entry name" value="Gate"/>
    <property type="match status" value="1"/>
</dbReference>
<feature type="domain" description="Concentrative nucleoside transporter C-terminal" evidence="9">
    <location>
        <begin position="209"/>
        <end position="413"/>
    </location>
</feature>
<dbReference type="RefSeq" id="WP_386028306.1">
    <property type="nucleotide sequence ID" value="NZ_JBHUHX010000051.1"/>
</dbReference>
<gene>
    <name evidence="11" type="ORF">ACFSJC_16560</name>
</gene>
<comment type="subcellular location">
    <subcellularLocation>
        <location evidence="1">Cell membrane</location>
        <topology evidence="1">Multi-pass membrane protein</topology>
    </subcellularLocation>
</comment>
<proteinExistence type="inferred from homology"/>
<dbReference type="InterPro" id="IPR002668">
    <property type="entry name" value="CNT_N_dom"/>
</dbReference>
<evidence type="ECO:0000313" key="11">
    <source>
        <dbReference type="EMBL" id="MFD2113463.1"/>
    </source>
</evidence>
<evidence type="ECO:0000256" key="1">
    <source>
        <dbReference type="ARBA" id="ARBA00004651"/>
    </source>
</evidence>
<evidence type="ECO:0000259" key="8">
    <source>
        <dbReference type="Pfam" id="PF01773"/>
    </source>
</evidence>
<feature type="transmembrane region" description="Helical" evidence="7">
    <location>
        <begin position="143"/>
        <end position="164"/>
    </location>
</feature>
<keyword evidence="4 7" id="KW-0812">Transmembrane</keyword>
<dbReference type="Proteomes" id="UP001597337">
    <property type="component" value="Unassembled WGS sequence"/>
</dbReference>
<dbReference type="InterPro" id="IPR011657">
    <property type="entry name" value="CNT_C_dom"/>
</dbReference>
<feature type="domain" description="Concentrative nucleoside transporter N-terminal" evidence="8">
    <location>
        <begin position="9"/>
        <end position="82"/>
    </location>
</feature>
<reference evidence="12" key="1">
    <citation type="journal article" date="2019" name="Int. J. Syst. Evol. Microbiol.">
        <title>The Global Catalogue of Microorganisms (GCM) 10K type strain sequencing project: providing services to taxonomists for standard genome sequencing and annotation.</title>
        <authorList>
            <consortium name="The Broad Institute Genomics Platform"/>
            <consortium name="The Broad Institute Genome Sequencing Center for Infectious Disease"/>
            <person name="Wu L."/>
            <person name="Ma J."/>
        </authorList>
    </citation>
    <scope>NUCLEOTIDE SEQUENCE [LARGE SCALE GENOMIC DNA]</scope>
    <source>
        <strain evidence="12">KACC 12597</strain>
    </source>
</reference>
<feature type="transmembrane region" description="Helical" evidence="7">
    <location>
        <begin position="98"/>
        <end position="123"/>
    </location>
</feature>
<evidence type="ECO:0000256" key="4">
    <source>
        <dbReference type="ARBA" id="ARBA00022692"/>
    </source>
</evidence>
<evidence type="ECO:0000259" key="10">
    <source>
        <dbReference type="Pfam" id="PF07670"/>
    </source>
</evidence>
<dbReference type="InterPro" id="IPR011642">
    <property type="entry name" value="Gate_dom"/>
</dbReference>
<evidence type="ECO:0000256" key="6">
    <source>
        <dbReference type="ARBA" id="ARBA00023136"/>
    </source>
</evidence>
<feature type="transmembrane region" description="Helical" evidence="7">
    <location>
        <begin position="206"/>
        <end position="229"/>
    </location>
</feature>
<name>A0ABW4YCT8_9GAMM</name>
<dbReference type="Pfam" id="PF07662">
    <property type="entry name" value="Nucleos_tra2_C"/>
    <property type="match status" value="1"/>
</dbReference>
<dbReference type="EMBL" id="JBHUHX010000051">
    <property type="protein sequence ID" value="MFD2113463.1"/>
    <property type="molecule type" value="Genomic_DNA"/>
</dbReference>
<feature type="transmembrane region" description="Helical" evidence="7">
    <location>
        <begin position="361"/>
        <end position="383"/>
    </location>
</feature>
<feature type="transmembrane region" description="Helical" evidence="7">
    <location>
        <begin position="32"/>
        <end position="52"/>
    </location>
</feature>
<feature type="transmembrane region" description="Helical" evidence="7">
    <location>
        <begin position="395"/>
        <end position="415"/>
    </location>
</feature>
<dbReference type="InterPro" id="IPR008276">
    <property type="entry name" value="C_nuclsd_transpt"/>
</dbReference>
<sequence>MTSFLQPMLGLALLTLFAWTFSEDRRRVSPRLILAGLALQFGFALLFFKLPYAKDLFLALNQIVLAVQQATQAGTQLVFGYLGGGSAPFTTELPQNSFVLAFQALPLILVISALSALFFYWGVMPKLVRGFAWLLRRTLGTGGPLGLGAAANVFVGMTEAPLLIRPYLSGMSRSALFGLMTCGMATIAGTVMMLYASLIATAIPDAMGHILIASIISAPAALMIAGVMVPEQRTDIEDIPQDIPNQDHSSMDAITRGTLDAIPLWLNIIAMLIVMVALVSLINQLLGWLPEISGEPLSAQRILGWIMAPIVWLIGIPWSEAPTAGSLMGIKTVINELVAYLELAKLPADALSERSRLIMTYALCGFANLGSLGIMIGGLGAMAPERRGEIVSMGMKSIVAGTLATLMTGAVVGMLL</sequence>
<feature type="transmembrane region" description="Helical" evidence="7">
    <location>
        <begin position="264"/>
        <end position="282"/>
    </location>
</feature>
<comment type="caution">
    <text evidence="11">The sequence shown here is derived from an EMBL/GenBank/DDBJ whole genome shotgun (WGS) entry which is preliminary data.</text>
</comment>
<keyword evidence="6 7" id="KW-0472">Membrane</keyword>
<feature type="transmembrane region" description="Helical" evidence="7">
    <location>
        <begin position="302"/>
        <end position="321"/>
    </location>
</feature>
<dbReference type="PANTHER" id="PTHR10590:SF4">
    <property type="entry name" value="SOLUTE CARRIER FAMILY 28 MEMBER 3"/>
    <property type="match status" value="1"/>
</dbReference>
<evidence type="ECO:0000256" key="3">
    <source>
        <dbReference type="ARBA" id="ARBA00022475"/>
    </source>
</evidence>
<evidence type="ECO:0000256" key="7">
    <source>
        <dbReference type="SAM" id="Phobius"/>
    </source>
</evidence>
<evidence type="ECO:0000256" key="5">
    <source>
        <dbReference type="ARBA" id="ARBA00022989"/>
    </source>
</evidence>
<evidence type="ECO:0000256" key="2">
    <source>
        <dbReference type="ARBA" id="ARBA00009033"/>
    </source>
</evidence>
<feature type="transmembrane region" description="Helical" evidence="7">
    <location>
        <begin position="176"/>
        <end position="200"/>
    </location>
</feature>
<dbReference type="Pfam" id="PF01773">
    <property type="entry name" value="Nucleos_tra2_N"/>
    <property type="match status" value="1"/>
</dbReference>
<feature type="domain" description="Nucleoside transporter/FeoB GTPase Gate" evidence="10">
    <location>
        <begin position="102"/>
        <end position="201"/>
    </location>
</feature>
<dbReference type="PANTHER" id="PTHR10590">
    <property type="entry name" value="SODIUM/NUCLEOSIDE COTRANSPORTER"/>
    <property type="match status" value="1"/>
</dbReference>
<protein>
    <submittedName>
        <fullName evidence="11">NupC/NupG family nucleoside CNT transporter</fullName>
    </submittedName>
</protein>